<protein>
    <submittedName>
        <fullName evidence="7">Uncharacterized protein</fullName>
    </submittedName>
</protein>
<evidence type="ECO:0000256" key="2">
    <source>
        <dbReference type="ARBA" id="ARBA00005982"/>
    </source>
</evidence>
<feature type="transmembrane region" description="Helical" evidence="6">
    <location>
        <begin position="463"/>
        <end position="485"/>
    </location>
</feature>
<name>A0ABR2SDE9_9ROSI</name>
<evidence type="ECO:0000256" key="5">
    <source>
        <dbReference type="ARBA" id="ARBA00023136"/>
    </source>
</evidence>
<feature type="transmembrane region" description="Helical" evidence="6">
    <location>
        <begin position="186"/>
        <end position="209"/>
    </location>
</feature>
<dbReference type="Pfam" id="PF00854">
    <property type="entry name" value="PTR2"/>
    <property type="match status" value="1"/>
</dbReference>
<dbReference type="EMBL" id="JBBPBN010000015">
    <property type="protein sequence ID" value="KAK9023250.1"/>
    <property type="molecule type" value="Genomic_DNA"/>
</dbReference>
<feature type="transmembrane region" description="Helical" evidence="6">
    <location>
        <begin position="71"/>
        <end position="89"/>
    </location>
</feature>
<keyword evidence="5 6" id="KW-0472">Membrane</keyword>
<accession>A0ABR2SDE9</accession>
<evidence type="ECO:0000256" key="4">
    <source>
        <dbReference type="ARBA" id="ARBA00022989"/>
    </source>
</evidence>
<reference evidence="7 8" key="1">
    <citation type="journal article" date="2024" name="G3 (Bethesda)">
        <title>Genome assembly of Hibiscus sabdariffa L. provides insights into metabolisms of medicinal natural products.</title>
        <authorList>
            <person name="Kim T."/>
        </authorList>
    </citation>
    <scope>NUCLEOTIDE SEQUENCE [LARGE SCALE GENOMIC DNA]</scope>
    <source>
        <strain evidence="7">TK-2024</strain>
        <tissue evidence="7">Old leaves</tissue>
    </source>
</reference>
<keyword evidence="4 6" id="KW-1133">Transmembrane helix</keyword>
<evidence type="ECO:0000256" key="6">
    <source>
        <dbReference type="SAM" id="Phobius"/>
    </source>
</evidence>
<evidence type="ECO:0000313" key="7">
    <source>
        <dbReference type="EMBL" id="KAK9023250.1"/>
    </source>
</evidence>
<dbReference type="Gene3D" id="1.20.1250.20">
    <property type="entry name" value="MFS general substrate transporter like domains"/>
    <property type="match status" value="1"/>
</dbReference>
<dbReference type="Proteomes" id="UP001396334">
    <property type="component" value="Unassembled WGS sequence"/>
</dbReference>
<keyword evidence="3 6" id="KW-0812">Transmembrane</keyword>
<dbReference type="InterPro" id="IPR036259">
    <property type="entry name" value="MFS_trans_sf"/>
</dbReference>
<organism evidence="7 8">
    <name type="scientific">Hibiscus sabdariffa</name>
    <name type="common">roselle</name>
    <dbReference type="NCBI Taxonomy" id="183260"/>
    <lineage>
        <taxon>Eukaryota</taxon>
        <taxon>Viridiplantae</taxon>
        <taxon>Streptophyta</taxon>
        <taxon>Embryophyta</taxon>
        <taxon>Tracheophyta</taxon>
        <taxon>Spermatophyta</taxon>
        <taxon>Magnoliopsida</taxon>
        <taxon>eudicotyledons</taxon>
        <taxon>Gunneridae</taxon>
        <taxon>Pentapetalae</taxon>
        <taxon>rosids</taxon>
        <taxon>malvids</taxon>
        <taxon>Malvales</taxon>
        <taxon>Malvaceae</taxon>
        <taxon>Malvoideae</taxon>
        <taxon>Hibiscus</taxon>
    </lineage>
</organism>
<evidence type="ECO:0000313" key="8">
    <source>
        <dbReference type="Proteomes" id="UP001396334"/>
    </source>
</evidence>
<comment type="similarity">
    <text evidence="2">Belongs to the major facilitator superfamily. Proton-dependent oligopeptide transporter (POT/PTR) (TC 2.A.17) family.</text>
</comment>
<feature type="transmembrane region" description="Helical" evidence="6">
    <location>
        <begin position="373"/>
        <end position="393"/>
    </location>
</feature>
<gene>
    <name evidence="7" type="ORF">V6N11_003475</name>
</gene>
<feature type="transmembrane region" description="Helical" evidence="6">
    <location>
        <begin position="332"/>
        <end position="353"/>
    </location>
</feature>
<evidence type="ECO:0000256" key="1">
    <source>
        <dbReference type="ARBA" id="ARBA00004141"/>
    </source>
</evidence>
<feature type="transmembrane region" description="Helical" evidence="6">
    <location>
        <begin position="497"/>
        <end position="517"/>
    </location>
</feature>
<feature type="transmembrane region" description="Helical" evidence="6">
    <location>
        <begin position="414"/>
        <end position="434"/>
    </location>
</feature>
<feature type="transmembrane region" description="Helical" evidence="6">
    <location>
        <begin position="537"/>
        <end position="560"/>
    </location>
</feature>
<dbReference type="PANTHER" id="PTHR11654">
    <property type="entry name" value="OLIGOPEPTIDE TRANSPORTER-RELATED"/>
    <property type="match status" value="1"/>
</dbReference>
<comment type="caution">
    <text evidence="7">The sequence shown here is derived from an EMBL/GenBank/DDBJ whole genome shotgun (WGS) entry which is preliminary data.</text>
</comment>
<comment type="subcellular location">
    <subcellularLocation>
        <location evidence="1">Membrane</location>
        <topology evidence="1">Multi-pass membrane protein</topology>
    </subcellularLocation>
</comment>
<dbReference type="InterPro" id="IPR000109">
    <property type="entry name" value="POT_fam"/>
</dbReference>
<proteinExistence type="inferred from homology"/>
<sequence length="586" mass="64440">MKQALSTKWKTVEAMMPNSARGKTEGQEGLKLQFSSTGGLENMAFVANAVSLVTYFTGYMNFGLTKSSNTLTTFMGTSFILALLGGIVADTCLTKFTTCVLFGFLEVLGYALLTVQAHLDQLRPTPCTDISKPCEAASSGQETILYTGLYLVALGTSGVKAALPLLGADQFDGKDPKEAVQLSSYFNWYTFSQMCGAITGVTFLVWISSNYGWDWAFGICSVAVLLAIVLVSIGKPFYRDNSPKGSLAIIRILQVLVAAIRKRSLPIPGKEDELYEINDKGTVVEPEILQRTNQFRFLDRAAVHVTSRGASASMTSGPWRLSTVTQVEETKILLRMLPIVLSTVFINTCLAQLQTFSIQQSLTLDTHIFDFKIPATSLPVIPLAFNLIFIPIYDRIFVPLARRITGIPTGIRHLQRIGVGLVLSTISMAISGIMETKRKSVAFKHNMVDSSEPLPMSVFWLGFQYSVFGLSDMFTLVGLLHFYHAESSAGMKGTSTALLWFSLAVGYYTSSVVVEVVNMASGGWLASNNLNRDKLNYFYWLLSGLSAVNFVIYLVCAFWYKYKNVEEMKQEEKSAHGNAVKDSEAA</sequence>
<keyword evidence="8" id="KW-1185">Reference proteome</keyword>
<feature type="transmembrane region" description="Helical" evidence="6">
    <location>
        <begin position="43"/>
        <end position="64"/>
    </location>
</feature>
<evidence type="ECO:0000256" key="3">
    <source>
        <dbReference type="ARBA" id="ARBA00022692"/>
    </source>
</evidence>
<dbReference type="SUPFAM" id="SSF103473">
    <property type="entry name" value="MFS general substrate transporter"/>
    <property type="match status" value="1"/>
</dbReference>
<feature type="transmembrane region" description="Helical" evidence="6">
    <location>
        <begin position="215"/>
        <end position="234"/>
    </location>
</feature>
<feature type="transmembrane region" description="Helical" evidence="6">
    <location>
        <begin position="95"/>
        <end position="113"/>
    </location>
</feature>